<evidence type="ECO:0000259" key="1">
    <source>
        <dbReference type="Pfam" id="PF14040"/>
    </source>
</evidence>
<dbReference type="AlphaFoldDB" id="A0A387HB78"/>
<feature type="domain" description="Deoxyribonuclease NucA/NucB" evidence="1">
    <location>
        <begin position="351"/>
        <end position="431"/>
    </location>
</feature>
<reference evidence="2 3" key="1">
    <citation type="submission" date="2018-10" db="EMBL/GenBank/DDBJ databases">
        <title>Relationship between Morphology and Antimicrobial Activity in Streptomyces.</title>
        <authorList>
            <person name="Kang H.J."/>
            <person name="Kim S.B."/>
        </authorList>
    </citation>
    <scope>NUCLEOTIDE SEQUENCE [LARGE SCALE GENOMIC DNA]</scope>
    <source>
        <strain evidence="2 3">BH38</strain>
    </source>
</reference>
<sequence length="436" mass="47660">MHLRSRVAGGMAALAFIVGIIFAPYAGASPVQPGAWTQRYTSYTPLEVPEIGSSAYAWQRKAATIVPAQGARPRTLATDAQVAEEQRRLGEHVIFDPEAPEVKASTRAMDDGDADLEACKTTPGAADPGGKYGDSWNWCHRIFGTAVWGEGEKIVGTVTWTTVSTATTNNGTRSFKVKTKPYDIKPKGKYTGKSHLSSYLRVDSGEIPCTINDSQNPATLTLDEWEVPRAYGIYTVTCPTGGHELVDDRQMANFSIAQIVPDGPLATWGWLFYNVARTDSASYLSTKQGSSFPLVAMVIAQRTTGTSYNGVSQHIKEFYQQNPQGDGNYYDLVARPDAAFPLMRNYAKWGDDESAQVERDNTNAKNRECAALPPHQPDEQCDEYPFNSTINGGGSGKAFSVKYINGTENSKGGFFLADAYSKLRILHLDSFWVKAD</sequence>
<dbReference type="EMBL" id="CP032698">
    <property type="protein sequence ID" value="AYG78027.1"/>
    <property type="molecule type" value="Genomic_DNA"/>
</dbReference>
<keyword evidence="3" id="KW-1185">Reference proteome</keyword>
<dbReference type="KEGG" id="shun:DWB77_00134"/>
<dbReference type="InterPro" id="IPR029476">
    <property type="entry name" value="DNase_NucA_NucB"/>
</dbReference>
<dbReference type="OrthoDB" id="2751008at2"/>
<dbReference type="Pfam" id="PF14040">
    <property type="entry name" value="DNase_NucA_NucB"/>
    <property type="match status" value="1"/>
</dbReference>
<gene>
    <name evidence="2" type="ORF">DWB77_00134</name>
</gene>
<organism evidence="2 3">
    <name type="scientific">Streptomyces hundungensis</name>
    <dbReference type="NCBI Taxonomy" id="1077946"/>
    <lineage>
        <taxon>Bacteria</taxon>
        <taxon>Bacillati</taxon>
        <taxon>Actinomycetota</taxon>
        <taxon>Actinomycetes</taxon>
        <taxon>Kitasatosporales</taxon>
        <taxon>Streptomycetaceae</taxon>
        <taxon>Streptomyces</taxon>
    </lineage>
</organism>
<proteinExistence type="predicted"/>
<protein>
    <recommendedName>
        <fullName evidence="1">Deoxyribonuclease NucA/NucB domain-containing protein</fullName>
    </recommendedName>
</protein>
<accession>A0A387HB78</accession>
<name>A0A387HB78_9ACTN</name>
<dbReference type="Proteomes" id="UP000271554">
    <property type="component" value="Chromosome"/>
</dbReference>
<evidence type="ECO:0000313" key="3">
    <source>
        <dbReference type="Proteomes" id="UP000271554"/>
    </source>
</evidence>
<evidence type="ECO:0000313" key="2">
    <source>
        <dbReference type="EMBL" id="AYG78027.1"/>
    </source>
</evidence>